<evidence type="ECO:0000313" key="2">
    <source>
        <dbReference type="EMBL" id="CAK9166645.1"/>
    </source>
</evidence>
<comment type="caution">
    <text evidence="2">The sequence shown here is derived from an EMBL/GenBank/DDBJ whole genome shotgun (WGS) entry which is preliminary data.</text>
</comment>
<organism evidence="2 3">
    <name type="scientific">Ilex paraguariensis</name>
    <name type="common">yerba mate</name>
    <dbReference type="NCBI Taxonomy" id="185542"/>
    <lineage>
        <taxon>Eukaryota</taxon>
        <taxon>Viridiplantae</taxon>
        <taxon>Streptophyta</taxon>
        <taxon>Embryophyta</taxon>
        <taxon>Tracheophyta</taxon>
        <taxon>Spermatophyta</taxon>
        <taxon>Magnoliopsida</taxon>
        <taxon>eudicotyledons</taxon>
        <taxon>Gunneridae</taxon>
        <taxon>Pentapetalae</taxon>
        <taxon>asterids</taxon>
        <taxon>campanulids</taxon>
        <taxon>Aquifoliales</taxon>
        <taxon>Aquifoliaceae</taxon>
        <taxon>Ilex</taxon>
    </lineage>
</organism>
<proteinExistence type="predicted"/>
<feature type="region of interest" description="Disordered" evidence="1">
    <location>
        <begin position="1"/>
        <end position="39"/>
    </location>
</feature>
<name>A0ABC8TGI8_9AQUA</name>
<accession>A0ABC8TGI8</accession>
<keyword evidence="3" id="KW-1185">Reference proteome</keyword>
<evidence type="ECO:0000313" key="3">
    <source>
        <dbReference type="Proteomes" id="UP001642360"/>
    </source>
</evidence>
<protein>
    <submittedName>
        <fullName evidence="2">Uncharacterized protein</fullName>
    </submittedName>
</protein>
<dbReference type="Proteomes" id="UP001642360">
    <property type="component" value="Unassembled WGS sequence"/>
</dbReference>
<evidence type="ECO:0000256" key="1">
    <source>
        <dbReference type="SAM" id="MobiDB-lite"/>
    </source>
</evidence>
<dbReference type="EMBL" id="CAUOFW020004647">
    <property type="protein sequence ID" value="CAK9166645.1"/>
    <property type="molecule type" value="Genomic_DNA"/>
</dbReference>
<gene>
    <name evidence="2" type="ORF">ILEXP_LOCUS35879</name>
</gene>
<dbReference type="AlphaFoldDB" id="A0ABC8TGI8"/>
<reference evidence="2 3" key="1">
    <citation type="submission" date="2024-02" db="EMBL/GenBank/DDBJ databases">
        <authorList>
            <person name="Vignale AGUSTIN F."/>
            <person name="Sosa J E."/>
            <person name="Modenutti C."/>
        </authorList>
    </citation>
    <scope>NUCLEOTIDE SEQUENCE [LARGE SCALE GENOMIC DNA]</scope>
</reference>
<sequence>MDDRSPQIRSRHRRWIGFHDEDDLPNSPKVSGRVNLSDPDKVDDLGDVGNWIDNFSGVNVIKVQAVSTLASMFLPGLTVKPKRSWKRWARENVLGASGSIGEEPFAKVAKINPKKKAPHTPKPSVEVKRIKDPLIELQKTLA</sequence>